<evidence type="ECO:0000313" key="10">
    <source>
        <dbReference type="EMBL" id="KAG8388747.1"/>
    </source>
</evidence>
<evidence type="ECO:0000256" key="7">
    <source>
        <dbReference type="ARBA" id="ARBA00057804"/>
    </source>
</evidence>
<organism evidence="10 11">
    <name type="scientific">Buddleja alternifolia</name>
    <dbReference type="NCBI Taxonomy" id="168488"/>
    <lineage>
        <taxon>Eukaryota</taxon>
        <taxon>Viridiplantae</taxon>
        <taxon>Streptophyta</taxon>
        <taxon>Embryophyta</taxon>
        <taxon>Tracheophyta</taxon>
        <taxon>Spermatophyta</taxon>
        <taxon>Magnoliopsida</taxon>
        <taxon>eudicotyledons</taxon>
        <taxon>Gunneridae</taxon>
        <taxon>Pentapetalae</taxon>
        <taxon>asterids</taxon>
        <taxon>lamiids</taxon>
        <taxon>Lamiales</taxon>
        <taxon>Scrophulariaceae</taxon>
        <taxon>Buddlejeae</taxon>
        <taxon>Buddleja</taxon>
    </lineage>
</organism>
<feature type="domain" description="HTH myb-type" evidence="9">
    <location>
        <begin position="64"/>
        <end position="118"/>
    </location>
</feature>
<feature type="domain" description="Myb-like" evidence="8">
    <location>
        <begin position="64"/>
        <end position="114"/>
    </location>
</feature>
<feature type="domain" description="Myb-like" evidence="8">
    <location>
        <begin position="11"/>
        <end position="63"/>
    </location>
</feature>
<dbReference type="FunFam" id="1.10.10.60:FF:000001">
    <property type="entry name" value="MYB-related transcription factor"/>
    <property type="match status" value="1"/>
</dbReference>
<name>A0AAV6Y8I5_9LAMI</name>
<dbReference type="PANTHER" id="PTHR47997:SF34">
    <property type="entry name" value="TRANSCRIPTION FACTOR MYB86-LIKE"/>
    <property type="match status" value="1"/>
</dbReference>
<keyword evidence="5" id="KW-0804">Transcription</keyword>
<feature type="domain" description="HTH myb-type" evidence="9">
    <location>
        <begin position="15"/>
        <end position="63"/>
    </location>
</feature>
<reference evidence="10" key="1">
    <citation type="submission" date="2019-10" db="EMBL/GenBank/DDBJ databases">
        <authorList>
            <person name="Zhang R."/>
            <person name="Pan Y."/>
            <person name="Wang J."/>
            <person name="Ma R."/>
            <person name="Yu S."/>
        </authorList>
    </citation>
    <scope>NUCLEOTIDE SEQUENCE</scope>
    <source>
        <strain evidence="10">LA-IB0</strain>
        <tissue evidence="10">Leaf</tissue>
    </source>
</reference>
<dbReference type="PANTHER" id="PTHR47997">
    <property type="entry name" value="MYB DOMAIN PROTEIN 55"/>
    <property type="match status" value="1"/>
</dbReference>
<keyword evidence="4" id="KW-0238">DNA-binding</keyword>
<dbReference type="Proteomes" id="UP000826271">
    <property type="component" value="Unassembled WGS sequence"/>
</dbReference>
<evidence type="ECO:0000256" key="1">
    <source>
        <dbReference type="ARBA" id="ARBA00004123"/>
    </source>
</evidence>
<comment type="caution">
    <text evidence="10">The sequence shown here is derived from an EMBL/GenBank/DDBJ whole genome shotgun (WGS) entry which is preliminary data.</text>
</comment>
<evidence type="ECO:0000259" key="8">
    <source>
        <dbReference type="PROSITE" id="PS50090"/>
    </source>
</evidence>
<accession>A0AAV6Y8I5</accession>
<comment type="subcellular location">
    <subcellularLocation>
        <location evidence="1">Nucleus</location>
    </subcellularLocation>
</comment>
<evidence type="ECO:0000313" key="11">
    <source>
        <dbReference type="Proteomes" id="UP000826271"/>
    </source>
</evidence>
<dbReference type="Gene3D" id="1.10.10.60">
    <property type="entry name" value="Homeodomain-like"/>
    <property type="match status" value="2"/>
</dbReference>
<evidence type="ECO:0000256" key="2">
    <source>
        <dbReference type="ARBA" id="ARBA00022737"/>
    </source>
</evidence>
<dbReference type="PROSITE" id="PS50090">
    <property type="entry name" value="MYB_LIKE"/>
    <property type="match status" value="2"/>
</dbReference>
<dbReference type="InterPro" id="IPR017930">
    <property type="entry name" value="Myb_dom"/>
</dbReference>
<dbReference type="InterPro" id="IPR001005">
    <property type="entry name" value="SANT/Myb"/>
</dbReference>
<evidence type="ECO:0000256" key="6">
    <source>
        <dbReference type="ARBA" id="ARBA00023242"/>
    </source>
</evidence>
<proteinExistence type="predicted"/>
<sequence>MEMVRTLSIDENGMRKGAWSKEEDSKLRAFIQRYGHHNWPQLPKDAGLSRTGKSCRLRWVNYLKPGLNRGNFSQEEEQLIIKLHQKLGNKWSAIAAKLPGRTDNCIKNFWHGHVKKRLDKEKNNVKNAEISHCFPSTSTFQLPHQADQEKLDTTYEPTRLSNSAFLQYTSNSIESHSSNGLMLTSSGANAKQIVESVELFPELMSFWTEPFVPDTISCDSEQIMSSYSSWEEHFPHLSTKSLDNFLDMYCFSYS</sequence>
<dbReference type="SUPFAM" id="SSF46689">
    <property type="entry name" value="Homeodomain-like"/>
    <property type="match status" value="1"/>
</dbReference>
<keyword evidence="6" id="KW-0539">Nucleus</keyword>
<dbReference type="AlphaFoldDB" id="A0AAV6Y8I5"/>
<dbReference type="GO" id="GO:0005634">
    <property type="term" value="C:nucleus"/>
    <property type="evidence" value="ECO:0007669"/>
    <property type="project" value="UniProtKB-SubCell"/>
</dbReference>
<dbReference type="EMBL" id="WHWC01000002">
    <property type="protein sequence ID" value="KAG8388747.1"/>
    <property type="molecule type" value="Genomic_DNA"/>
</dbReference>
<dbReference type="GO" id="GO:0003677">
    <property type="term" value="F:DNA binding"/>
    <property type="evidence" value="ECO:0007669"/>
    <property type="project" value="UniProtKB-KW"/>
</dbReference>
<dbReference type="PROSITE" id="PS51294">
    <property type="entry name" value="HTH_MYB"/>
    <property type="match status" value="2"/>
</dbReference>
<dbReference type="SMART" id="SM00717">
    <property type="entry name" value="SANT"/>
    <property type="match status" value="2"/>
</dbReference>
<keyword evidence="11" id="KW-1185">Reference proteome</keyword>
<dbReference type="InterPro" id="IPR009057">
    <property type="entry name" value="Homeodomain-like_sf"/>
</dbReference>
<comment type="function">
    <text evidence="7">Transcription factor.</text>
</comment>
<keyword evidence="2" id="KW-0677">Repeat</keyword>
<evidence type="ECO:0000259" key="9">
    <source>
        <dbReference type="PROSITE" id="PS51294"/>
    </source>
</evidence>
<protein>
    <submittedName>
        <fullName evidence="10">Uncharacterized protein</fullName>
    </submittedName>
</protein>
<keyword evidence="3" id="KW-0805">Transcription regulation</keyword>
<dbReference type="CDD" id="cd00167">
    <property type="entry name" value="SANT"/>
    <property type="match status" value="2"/>
</dbReference>
<dbReference type="InterPro" id="IPR051953">
    <property type="entry name" value="Plant_SW-associated_TFs"/>
</dbReference>
<evidence type="ECO:0000256" key="3">
    <source>
        <dbReference type="ARBA" id="ARBA00023015"/>
    </source>
</evidence>
<dbReference type="Pfam" id="PF00249">
    <property type="entry name" value="Myb_DNA-binding"/>
    <property type="match status" value="2"/>
</dbReference>
<evidence type="ECO:0000256" key="5">
    <source>
        <dbReference type="ARBA" id="ARBA00023163"/>
    </source>
</evidence>
<evidence type="ECO:0000256" key="4">
    <source>
        <dbReference type="ARBA" id="ARBA00023125"/>
    </source>
</evidence>
<gene>
    <name evidence="10" type="ORF">BUALT_Bualt02G0157400</name>
</gene>